<sequence>MATHSSHLLFLCLLTYFTLSFAIRPKHFNLSTVATHWSTAAATWYGSPDGYGSDGGSCGYGEAVSQAPFSSMVTGIGPSLYNSGKECGACYAVKCTKHPSCSRKPARVVITDFCPGGPCASDHAHFDLSGTAFGAMAKPGQEKHLRDAGVLQIRFARVKCDYSRTNLVFHVDQGSNPNYFAVVVEFEEGDGDLAGVSLKEANSNKWLKMVQSWGAVWKVDPGRELHPPFSIRLISQYSEEVLVAKNVIPSGWTPGATYRSLGYEMERAQEATGDQKLHLVVSAPESRRWDGMDTLHPKAISTSSALVKAIRVHELGDPEVLKWEEVEIGDPKDGEIKVRNKAIGINFIDIYYRKGVYKAAATPLTPGMEAVGVVTAVGPGVTGQQVGDVVAYAGDPMGEYAEEQVLPADKVVPVPSSVDPTVAASVMLKGMTAQFLLRRCFKVESGHTVLVHAAAGGVGSLLCQWANALGATVIGTVSTAEKAAQAKEDGCHHVIVTKQENFVELVADITSGQGVEVVYDSVGKDTFEGSLACLKTRGHMVSFLAVIWHSRSRTVISTCGKIPVLDQAFSHAIHC</sequence>
<accession>A0ACB9CAF6</accession>
<evidence type="ECO:0000313" key="1">
    <source>
        <dbReference type="EMBL" id="KAI3731244.1"/>
    </source>
</evidence>
<gene>
    <name evidence="1" type="ORF">L1987_62432</name>
</gene>
<keyword evidence="2" id="KW-1185">Reference proteome</keyword>
<protein>
    <submittedName>
        <fullName evidence="1">Uncharacterized protein</fullName>
    </submittedName>
</protein>
<dbReference type="EMBL" id="CM042038">
    <property type="protein sequence ID" value="KAI3731244.1"/>
    <property type="molecule type" value="Genomic_DNA"/>
</dbReference>
<name>A0ACB9CAF6_9ASTR</name>
<evidence type="ECO:0000313" key="2">
    <source>
        <dbReference type="Proteomes" id="UP001056120"/>
    </source>
</evidence>
<reference evidence="2" key="1">
    <citation type="journal article" date="2022" name="Mol. Ecol. Resour.">
        <title>The genomes of chicory, endive, great burdock and yacon provide insights into Asteraceae palaeo-polyploidization history and plant inulin production.</title>
        <authorList>
            <person name="Fan W."/>
            <person name="Wang S."/>
            <person name="Wang H."/>
            <person name="Wang A."/>
            <person name="Jiang F."/>
            <person name="Liu H."/>
            <person name="Zhao H."/>
            <person name="Xu D."/>
            <person name="Zhang Y."/>
        </authorList>
    </citation>
    <scope>NUCLEOTIDE SEQUENCE [LARGE SCALE GENOMIC DNA]</scope>
    <source>
        <strain evidence="2">cv. Yunnan</strain>
    </source>
</reference>
<proteinExistence type="predicted"/>
<organism evidence="1 2">
    <name type="scientific">Smallanthus sonchifolius</name>
    <dbReference type="NCBI Taxonomy" id="185202"/>
    <lineage>
        <taxon>Eukaryota</taxon>
        <taxon>Viridiplantae</taxon>
        <taxon>Streptophyta</taxon>
        <taxon>Embryophyta</taxon>
        <taxon>Tracheophyta</taxon>
        <taxon>Spermatophyta</taxon>
        <taxon>Magnoliopsida</taxon>
        <taxon>eudicotyledons</taxon>
        <taxon>Gunneridae</taxon>
        <taxon>Pentapetalae</taxon>
        <taxon>asterids</taxon>
        <taxon>campanulids</taxon>
        <taxon>Asterales</taxon>
        <taxon>Asteraceae</taxon>
        <taxon>Asteroideae</taxon>
        <taxon>Heliantheae alliance</taxon>
        <taxon>Millerieae</taxon>
        <taxon>Smallanthus</taxon>
    </lineage>
</organism>
<comment type="caution">
    <text evidence="1">The sequence shown here is derived from an EMBL/GenBank/DDBJ whole genome shotgun (WGS) entry which is preliminary data.</text>
</comment>
<reference evidence="1 2" key="2">
    <citation type="journal article" date="2022" name="Mol. Ecol. Resour.">
        <title>The genomes of chicory, endive, great burdock and yacon provide insights into Asteraceae paleo-polyploidization history and plant inulin production.</title>
        <authorList>
            <person name="Fan W."/>
            <person name="Wang S."/>
            <person name="Wang H."/>
            <person name="Wang A."/>
            <person name="Jiang F."/>
            <person name="Liu H."/>
            <person name="Zhao H."/>
            <person name="Xu D."/>
            <person name="Zhang Y."/>
        </authorList>
    </citation>
    <scope>NUCLEOTIDE SEQUENCE [LARGE SCALE GENOMIC DNA]</scope>
    <source>
        <strain evidence="2">cv. Yunnan</strain>
        <tissue evidence="1">Leaves</tissue>
    </source>
</reference>
<dbReference type="Proteomes" id="UP001056120">
    <property type="component" value="Linkage Group LG21"/>
</dbReference>